<evidence type="ECO:0000313" key="4">
    <source>
        <dbReference type="EMBL" id="MBE9067326.1"/>
    </source>
</evidence>
<protein>
    <submittedName>
        <fullName evidence="4">M23 family metallopeptidase</fullName>
    </submittedName>
</protein>
<accession>A0A928X402</accession>
<dbReference type="GO" id="GO:0004222">
    <property type="term" value="F:metalloendopeptidase activity"/>
    <property type="evidence" value="ECO:0007669"/>
    <property type="project" value="TreeGrafter"/>
</dbReference>
<dbReference type="EMBL" id="JADEXP010000088">
    <property type="protein sequence ID" value="MBE9067326.1"/>
    <property type="molecule type" value="Genomic_DNA"/>
</dbReference>
<dbReference type="AlphaFoldDB" id="A0A928X402"/>
<name>A0A928X402_LEPEC</name>
<dbReference type="InterPro" id="IPR050570">
    <property type="entry name" value="Cell_wall_metabolism_enzyme"/>
</dbReference>
<gene>
    <name evidence="4" type="ORF">IQ260_11735</name>
</gene>
<dbReference type="RefSeq" id="WP_193993293.1">
    <property type="nucleotide sequence ID" value="NZ_JADEXP010000088.1"/>
</dbReference>
<sequence>MAAADHPFIQKTQKSLFQGSQLLKLSTFAVAGLLSAQASTQAVWAQTEAGAIDLALPQSAPEVPMAQPPVAPVVPAPVVPPPTVITPVTPTPTVPSSIDTTSPKTGPDYGTVFIEPSQQQTQPAPTVESLLGGNQPAIDATPSVNVVSPADYGTDLVDKTDYSVGATMPNVVISERASGCEFSLRAGAQVTSSGCGQTNQLAATGAGTLPTVAGAAASVYSSGIQAATGMTTTASREFYNQAAEAVVKLQLGEKFIFPLTIPASLSSLFGWRMHPIFGAQRFHSGTDVAAPLGTPVVATQAGQVTLSDFAGGYGLMVVLRHHNDTLESRYAHLSRLLVQAGEWVEQGEVIGLVGSTGNSTGPHLHFELRQLTANGWTVLNPDSLLQQTLSTLAQALGNSLVAFADRSNKADTAKVPSAKVTPPLEGIPFRPAQPQAN</sequence>
<comment type="caution">
    <text evidence="4">The sequence shown here is derived from an EMBL/GenBank/DDBJ whole genome shotgun (WGS) entry which is preliminary data.</text>
</comment>
<dbReference type="CDD" id="cd12797">
    <property type="entry name" value="M23_peptidase"/>
    <property type="match status" value="1"/>
</dbReference>
<keyword evidence="1" id="KW-0732">Signal</keyword>
<organism evidence="4 5">
    <name type="scientific">Leptolyngbya cf. ectocarpi LEGE 11479</name>
    <dbReference type="NCBI Taxonomy" id="1828722"/>
    <lineage>
        <taxon>Bacteria</taxon>
        <taxon>Bacillati</taxon>
        <taxon>Cyanobacteriota</taxon>
        <taxon>Cyanophyceae</taxon>
        <taxon>Leptolyngbyales</taxon>
        <taxon>Leptolyngbyaceae</taxon>
        <taxon>Leptolyngbya group</taxon>
        <taxon>Leptolyngbya</taxon>
    </lineage>
</organism>
<proteinExistence type="predicted"/>
<dbReference type="InterPro" id="IPR011055">
    <property type="entry name" value="Dup_hybrid_motif"/>
</dbReference>
<dbReference type="Proteomes" id="UP000615026">
    <property type="component" value="Unassembled WGS sequence"/>
</dbReference>
<keyword evidence="5" id="KW-1185">Reference proteome</keyword>
<dbReference type="Pfam" id="PF01551">
    <property type="entry name" value="Peptidase_M23"/>
    <property type="match status" value="1"/>
</dbReference>
<feature type="domain" description="M23ase beta-sheet core" evidence="3">
    <location>
        <begin position="281"/>
        <end position="370"/>
    </location>
</feature>
<feature type="region of interest" description="Disordered" evidence="2">
    <location>
        <begin position="411"/>
        <end position="437"/>
    </location>
</feature>
<dbReference type="PANTHER" id="PTHR21666">
    <property type="entry name" value="PEPTIDASE-RELATED"/>
    <property type="match status" value="1"/>
</dbReference>
<dbReference type="PANTHER" id="PTHR21666:SF289">
    <property type="entry name" value="L-ALA--D-GLU ENDOPEPTIDASE"/>
    <property type="match status" value="1"/>
</dbReference>
<dbReference type="SUPFAM" id="SSF51261">
    <property type="entry name" value="Duplicated hybrid motif"/>
    <property type="match status" value="1"/>
</dbReference>
<evidence type="ECO:0000256" key="1">
    <source>
        <dbReference type="ARBA" id="ARBA00022729"/>
    </source>
</evidence>
<evidence type="ECO:0000313" key="5">
    <source>
        <dbReference type="Proteomes" id="UP000615026"/>
    </source>
</evidence>
<dbReference type="Gene3D" id="2.70.70.10">
    <property type="entry name" value="Glucose Permease (Domain IIA)"/>
    <property type="match status" value="1"/>
</dbReference>
<evidence type="ECO:0000256" key="2">
    <source>
        <dbReference type="SAM" id="MobiDB-lite"/>
    </source>
</evidence>
<reference evidence="4" key="1">
    <citation type="submission" date="2020-10" db="EMBL/GenBank/DDBJ databases">
        <authorList>
            <person name="Castelo-Branco R."/>
            <person name="Eusebio N."/>
            <person name="Adriana R."/>
            <person name="Vieira A."/>
            <person name="Brugerolle De Fraissinette N."/>
            <person name="Rezende De Castro R."/>
            <person name="Schneider M.P."/>
            <person name="Vasconcelos V."/>
            <person name="Leao P.N."/>
        </authorList>
    </citation>
    <scope>NUCLEOTIDE SEQUENCE</scope>
    <source>
        <strain evidence="4">LEGE 11479</strain>
    </source>
</reference>
<evidence type="ECO:0000259" key="3">
    <source>
        <dbReference type="Pfam" id="PF01551"/>
    </source>
</evidence>
<dbReference type="InterPro" id="IPR016047">
    <property type="entry name" value="M23ase_b-sheet_dom"/>
</dbReference>